<keyword evidence="1" id="KW-0812">Transmembrane</keyword>
<keyword evidence="3" id="KW-1185">Reference proteome</keyword>
<feature type="transmembrane region" description="Helical" evidence="1">
    <location>
        <begin position="6"/>
        <end position="28"/>
    </location>
</feature>
<dbReference type="Proteomes" id="UP001177023">
    <property type="component" value="Unassembled WGS sequence"/>
</dbReference>
<dbReference type="AlphaFoldDB" id="A0AA36CHT0"/>
<evidence type="ECO:0000313" key="3">
    <source>
        <dbReference type="Proteomes" id="UP001177023"/>
    </source>
</evidence>
<comment type="caution">
    <text evidence="2">The sequence shown here is derived from an EMBL/GenBank/DDBJ whole genome shotgun (WGS) entry which is preliminary data.</text>
</comment>
<proteinExistence type="predicted"/>
<feature type="non-terminal residue" evidence="2">
    <location>
        <position position="1"/>
    </location>
</feature>
<organism evidence="2 3">
    <name type="scientific">Mesorhabditis spiculigera</name>
    <dbReference type="NCBI Taxonomy" id="96644"/>
    <lineage>
        <taxon>Eukaryota</taxon>
        <taxon>Metazoa</taxon>
        <taxon>Ecdysozoa</taxon>
        <taxon>Nematoda</taxon>
        <taxon>Chromadorea</taxon>
        <taxon>Rhabditida</taxon>
        <taxon>Rhabditina</taxon>
        <taxon>Rhabditomorpha</taxon>
        <taxon>Rhabditoidea</taxon>
        <taxon>Rhabditidae</taxon>
        <taxon>Mesorhabditinae</taxon>
        <taxon>Mesorhabditis</taxon>
    </lineage>
</organism>
<protein>
    <submittedName>
        <fullName evidence="2">Uncharacterized protein</fullName>
    </submittedName>
</protein>
<sequence>MHTFLFLFDFSILLLNTVPNFPVLAINFRATAAIPFLKDFYYPMHCFFLFTGFLGMGAVLRRRMMAADGEAAVEYFAKKFPTRAYLVTDPTVTNYYCPALNQIFSIYIALLLMFSAILSALLGLAVFLFIHDLEKQGALTSKSRSKQQINAYLCVILQFIVPTAAVCVCIFVGIFAVFEVEIPYEFLDPLVPIG</sequence>
<reference evidence="2" key="1">
    <citation type="submission" date="2023-06" db="EMBL/GenBank/DDBJ databases">
        <authorList>
            <person name="Delattre M."/>
        </authorList>
    </citation>
    <scope>NUCLEOTIDE SEQUENCE</scope>
    <source>
        <strain evidence="2">AF72</strain>
    </source>
</reference>
<feature type="transmembrane region" description="Helical" evidence="1">
    <location>
        <begin position="40"/>
        <end position="60"/>
    </location>
</feature>
<feature type="transmembrane region" description="Helical" evidence="1">
    <location>
        <begin position="104"/>
        <end position="130"/>
    </location>
</feature>
<evidence type="ECO:0000256" key="1">
    <source>
        <dbReference type="SAM" id="Phobius"/>
    </source>
</evidence>
<keyword evidence="1" id="KW-1133">Transmembrane helix</keyword>
<evidence type="ECO:0000313" key="2">
    <source>
        <dbReference type="EMBL" id="CAJ0568305.1"/>
    </source>
</evidence>
<gene>
    <name evidence="2" type="ORF">MSPICULIGERA_LOCUS6829</name>
</gene>
<accession>A0AA36CHT0</accession>
<dbReference type="EMBL" id="CATQJA010001710">
    <property type="protein sequence ID" value="CAJ0568305.1"/>
    <property type="molecule type" value="Genomic_DNA"/>
</dbReference>
<name>A0AA36CHT0_9BILA</name>
<feature type="transmembrane region" description="Helical" evidence="1">
    <location>
        <begin position="151"/>
        <end position="178"/>
    </location>
</feature>
<keyword evidence="1" id="KW-0472">Membrane</keyword>